<evidence type="ECO:0000313" key="3">
    <source>
        <dbReference type="EMBL" id="BAM07131.1"/>
    </source>
</evidence>
<proteinExistence type="predicted"/>
<dbReference type="GO" id="GO:0000166">
    <property type="term" value="F:nucleotide binding"/>
    <property type="evidence" value="ECO:0007669"/>
    <property type="project" value="InterPro"/>
</dbReference>
<feature type="domain" description="Gfo/Idh/MocA-like oxidoreductase N-terminal" evidence="1">
    <location>
        <begin position="3"/>
        <end position="120"/>
    </location>
</feature>
<organism evidence="3 4">
    <name type="scientific">Leptospirillum ferrooxidans (strain C2-3)</name>
    <dbReference type="NCBI Taxonomy" id="1162668"/>
    <lineage>
        <taxon>Bacteria</taxon>
        <taxon>Pseudomonadati</taxon>
        <taxon>Nitrospirota</taxon>
        <taxon>Nitrospiria</taxon>
        <taxon>Nitrospirales</taxon>
        <taxon>Nitrospiraceae</taxon>
        <taxon>Leptospirillum</taxon>
    </lineage>
</organism>
<evidence type="ECO:0000259" key="1">
    <source>
        <dbReference type="Pfam" id="PF01408"/>
    </source>
</evidence>
<gene>
    <name evidence="3" type="ordered locus">LFE_1448</name>
</gene>
<dbReference type="AlphaFoldDB" id="I0IPD2"/>
<dbReference type="RefSeq" id="WP_014449618.1">
    <property type="nucleotide sequence ID" value="NC_017094.1"/>
</dbReference>
<dbReference type="SUPFAM" id="SSF55347">
    <property type="entry name" value="Glyceraldehyde-3-phosphate dehydrogenase-like, C-terminal domain"/>
    <property type="match status" value="1"/>
</dbReference>
<dbReference type="SUPFAM" id="SSF51735">
    <property type="entry name" value="NAD(P)-binding Rossmann-fold domains"/>
    <property type="match status" value="1"/>
</dbReference>
<evidence type="ECO:0000313" key="4">
    <source>
        <dbReference type="Proteomes" id="UP000007382"/>
    </source>
</evidence>
<dbReference type="PATRIC" id="fig|1162668.3.peg.1717"/>
<dbReference type="Gene3D" id="3.30.360.10">
    <property type="entry name" value="Dihydrodipicolinate Reductase, domain 2"/>
    <property type="match status" value="1"/>
</dbReference>
<dbReference type="KEGG" id="lfc:LFE_1448"/>
<dbReference type="HOGENOM" id="CLU_023194_10_0_0"/>
<dbReference type="Proteomes" id="UP000007382">
    <property type="component" value="Chromosome"/>
</dbReference>
<dbReference type="InterPro" id="IPR000683">
    <property type="entry name" value="Gfo/Idh/MocA-like_OxRdtase_N"/>
</dbReference>
<dbReference type="Pfam" id="PF22725">
    <property type="entry name" value="GFO_IDH_MocA_C3"/>
    <property type="match status" value="1"/>
</dbReference>
<evidence type="ECO:0000259" key="2">
    <source>
        <dbReference type="Pfam" id="PF22725"/>
    </source>
</evidence>
<dbReference type="Gene3D" id="3.40.50.720">
    <property type="entry name" value="NAD(P)-binding Rossmann-like Domain"/>
    <property type="match status" value="1"/>
</dbReference>
<keyword evidence="4" id="KW-1185">Reference proteome</keyword>
<name>I0IPD2_LEPFC</name>
<accession>I0IPD2</accession>
<dbReference type="PANTHER" id="PTHR43377:SF1">
    <property type="entry name" value="BILIVERDIN REDUCTASE A"/>
    <property type="match status" value="1"/>
</dbReference>
<reference evidence="3 4" key="1">
    <citation type="journal article" date="2012" name="J. Bacteriol.">
        <title>Complete Genome Sequence of Leptospirillum ferrooxidans Strain C2-3, Isolated from a Fresh Volcanic Ash Deposit on the Island of Miyake, Japan.</title>
        <authorList>
            <person name="Fujimura R."/>
            <person name="Sato Y."/>
            <person name="Nishizawa T."/>
            <person name="Oshima K."/>
            <person name="Kim S.-W."/>
            <person name="Hattori M."/>
            <person name="Kamijo T."/>
            <person name="Ohta H."/>
        </authorList>
    </citation>
    <scope>NUCLEOTIDE SEQUENCE [LARGE SCALE GENOMIC DNA]</scope>
    <source>
        <strain evidence="3 4">C2-3</strain>
    </source>
</reference>
<dbReference type="InterPro" id="IPR051450">
    <property type="entry name" value="Gfo/Idh/MocA_Oxidoreductases"/>
</dbReference>
<reference evidence="4" key="2">
    <citation type="submission" date="2012-03" db="EMBL/GenBank/DDBJ databases">
        <title>The complete genome sequence of the pioneer microbe on fresh volcanic deposit, Leptospirillum ferrooxidans strain C2-3.</title>
        <authorList>
            <person name="Fujimura R."/>
            <person name="Sato Y."/>
            <person name="Nishizawa T."/>
            <person name="Nanba K."/>
            <person name="Oshima K."/>
            <person name="Hattori M."/>
            <person name="Kamijo T."/>
            <person name="Ohta H."/>
        </authorList>
    </citation>
    <scope>NUCLEOTIDE SEQUENCE [LARGE SCALE GENOMIC DNA]</scope>
    <source>
        <strain evidence="4">C2-3</strain>
    </source>
</reference>
<dbReference type="EMBL" id="AP012342">
    <property type="protein sequence ID" value="BAM07131.1"/>
    <property type="molecule type" value="Genomic_DNA"/>
</dbReference>
<dbReference type="PANTHER" id="PTHR43377">
    <property type="entry name" value="BILIVERDIN REDUCTASE A"/>
    <property type="match status" value="1"/>
</dbReference>
<dbReference type="STRING" id="1162668.LFE_1448"/>
<dbReference type="InterPro" id="IPR036291">
    <property type="entry name" value="NAD(P)-bd_dom_sf"/>
</dbReference>
<dbReference type="InterPro" id="IPR055170">
    <property type="entry name" value="GFO_IDH_MocA-like_dom"/>
</dbReference>
<sequence length="324" mass="35606">MGLRFGVIGVGYLGQHHARVLTEIPGVTLSGIIDSDPGRAREIAGRLMVPVFDSIAAMAASVDAVSIVTPTTTHFEIVKEVFSGGKPHIFLEKPIADTLENAQKILDLTELHGVKLQVGHIERFNPGIEAIFEANPRPAYIEAQRLSPFGIRGTDVPVVVDLMIHDIDIILSLVRSPIADIRVVGTPVITGHVDIANAWIEFENGCLAQVLGSRVSLDRLRKFRIFDRGGRYFSLNYETRELKTAKVELEPGSLPKINRDKKTFEQVEPLKKELSSFVSAIRDDLPVKVTGAEALLALKVALQVTRLANESLARFHAQDELKLS</sequence>
<feature type="domain" description="GFO/IDH/MocA-like oxidoreductase" evidence="2">
    <location>
        <begin position="158"/>
        <end position="226"/>
    </location>
</feature>
<dbReference type="OrthoDB" id="9782091at2"/>
<protein>
    <submittedName>
        <fullName evidence="3">Putative oxidoreductase family protein</fullName>
    </submittedName>
</protein>
<dbReference type="eggNOG" id="COG0673">
    <property type="taxonomic scope" value="Bacteria"/>
</dbReference>
<dbReference type="Pfam" id="PF01408">
    <property type="entry name" value="GFO_IDH_MocA"/>
    <property type="match status" value="1"/>
</dbReference>